<evidence type="ECO:0000313" key="4">
    <source>
        <dbReference type="EMBL" id="CFR89017.1"/>
    </source>
</evidence>
<evidence type="ECO:0000313" key="15">
    <source>
        <dbReference type="Proteomes" id="UP000048289"/>
    </source>
</evidence>
<evidence type="ECO:0000313" key="6">
    <source>
        <dbReference type="EMBL" id="COV54094.1"/>
    </source>
</evidence>
<evidence type="ECO:0000313" key="14">
    <source>
        <dbReference type="Proteomes" id="UP000046947"/>
    </source>
</evidence>
<dbReference type="EMBL" id="CGCX01001118">
    <property type="protein sequence ID" value="CFR89017.1"/>
    <property type="molecule type" value="Genomic_DNA"/>
</dbReference>
<dbReference type="Proteomes" id="UP000039021">
    <property type="component" value="Unassembled WGS sequence"/>
</dbReference>
<feature type="region of interest" description="Disordered" evidence="1">
    <location>
        <begin position="56"/>
        <end position="86"/>
    </location>
</feature>
<dbReference type="EMBL" id="CQQC01000192">
    <property type="protein sequence ID" value="CNU55217.1"/>
    <property type="molecule type" value="Genomic_DNA"/>
</dbReference>
<dbReference type="Proteomes" id="UP000048289">
    <property type="component" value="Unassembled WGS sequence"/>
</dbReference>
<evidence type="ECO:0000313" key="5">
    <source>
        <dbReference type="EMBL" id="CNU55217.1"/>
    </source>
</evidence>
<dbReference type="AlphaFoldDB" id="A0A0T9E905"/>
<evidence type="ECO:0000313" key="2">
    <source>
        <dbReference type="EMBL" id="CFE41676.1"/>
    </source>
</evidence>
<evidence type="ECO:0000313" key="8">
    <source>
        <dbReference type="EMBL" id="COX02295.1"/>
    </source>
</evidence>
<evidence type="ECO:0000313" key="3">
    <source>
        <dbReference type="EMBL" id="CFE54096.1"/>
    </source>
</evidence>
<protein>
    <submittedName>
        <fullName evidence="6">Uncharacterized protein</fullName>
    </submittedName>
</protein>
<evidence type="ECO:0000313" key="11">
    <source>
        <dbReference type="Proteomes" id="UP000039217"/>
    </source>
</evidence>
<dbReference type="EMBL" id="CSAE01000139">
    <property type="protein sequence ID" value="COV54094.1"/>
    <property type="molecule type" value="Genomic_DNA"/>
</dbReference>
<reference evidence="6" key="2">
    <citation type="submission" date="2015-03" db="EMBL/GenBank/DDBJ databases">
        <authorList>
            <person name="Murphy D."/>
        </authorList>
    </citation>
    <scope>NUCLEOTIDE SEQUENCE [LARGE SCALE GENOMIC DNA]</scope>
    <source>
        <strain evidence="6">K00500041</strain>
    </source>
</reference>
<evidence type="ECO:0000313" key="12">
    <source>
        <dbReference type="Proteomes" id="UP000045842"/>
    </source>
</evidence>
<dbReference type="EMBL" id="CFOE01000461">
    <property type="protein sequence ID" value="CFE41676.1"/>
    <property type="molecule type" value="Genomic_DNA"/>
</dbReference>
<dbReference type="Proteomes" id="UP000038802">
    <property type="component" value="Unassembled WGS sequence"/>
</dbReference>
<dbReference type="EMBL" id="CFOH01000375">
    <property type="protein sequence ID" value="CFE54096.1"/>
    <property type="molecule type" value="Genomic_DNA"/>
</dbReference>
<evidence type="ECO:0000256" key="1">
    <source>
        <dbReference type="SAM" id="MobiDB-lite"/>
    </source>
</evidence>
<accession>A0A0T9E905</accession>
<dbReference type="Proteomes" id="UP000046947">
    <property type="component" value="Unassembled WGS sequence"/>
</dbReference>
<sequence>MIRETLVRSIPVGTSPMLRWVSSRLRNALCDTGSRSISSAVSLTRSVVASGTVCRPARNTKKSGSCGSRSHWRRDPGTDANAVGSG</sequence>
<dbReference type="EMBL" id="CSAD01000528">
    <property type="protein sequence ID" value="COW11412.1"/>
    <property type="molecule type" value="Genomic_DNA"/>
</dbReference>
<evidence type="ECO:0000313" key="7">
    <source>
        <dbReference type="EMBL" id="COW11412.1"/>
    </source>
</evidence>
<reference evidence="9 10" key="1">
    <citation type="submission" date="2015-03" db="EMBL/GenBank/DDBJ databases">
        <authorList>
            <consortium name="Pathogen Informatics"/>
        </authorList>
    </citation>
    <scope>NUCLEOTIDE SEQUENCE [LARGE SCALE GENOMIC DNA]</scope>
    <source>
        <strain evidence="4 13">C09601061</strain>
        <strain evidence="5 11">D00501624</strain>
        <strain evidence="7 12">G09801536</strain>
        <strain evidence="2 15">G09901357</strain>
        <strain evidence="3 14">H09601792</strain>
        <strain evidence="9">K00500041</strain>
        <strain evidence="10">N09902308</strain>
    </source>
</reference>
<gene>
    <name evidence="4" type="ORF">ERS007657_02736</name>
    <name evidence="5" type="ORF">ERS007661_00845</name>
    <name evidence="7" type="ORF">ERS007679_03157</name>
    <name evidence="2" type="ORF">ERS007681_03014</name>
    <name evidence="3" type="ORF">ERS007688_02315</name>
    <name evidence="6" type="ORF">ERS007703_01593</name>
    <name evidence="8" type="ORF">ERS007739_00529</name>
</gene>
<name>A0A0T9E905_MYCTX</name>
<evidence type="ECO:0000313" key="10">
    <source>
        <dbReference type="Proteomes" id="UP000039021"/>
    </source>
</evidence>
<dbReference type="Proteomes" id="UP000045842">
    <property type="component" value="Unassembled WGS sequence"/>
</dbReference>
<dbReference type="Proteomes" id="UP000039217">
    <property type="component" value="Unassembled WGS sequence"/>
</dbReference>
<proteinExistence type="predicted"/>
<evidence type="ECO:0000313" key="13">
    <source>
        <dbReference type="Proteomes" id="UP000046680"/>
    </source>
</evidence>
<evidence type="ECO:0000313" key="9">
    <source>
        <dbReference type="Proteomes" id="UP000038802"/>
    </source>
</evidence>
<dbReference type="Proteomes" id="UP000046680">
    <property type="component" value="Unassembled WGS sequence"/>
</dbReference>
<reference evidence="8" key="3">
    <citation type="submission" date="2015-03" db="EMBL/GenBank/DDBJ databases">
        <authorList>
            <consortium name="Pathogen Informatics"/>
            <person name="Murphy D."/>
        </authorList>
    </citation>
    <scope>NUCLEOTIDE SEQUENCE</scope>
    <source>
        <strain evidence="8">N09902308</strain>
    </source>
</reference>
<organism evidence="6 9">
    <name type="scientific">Mycobacterium tuberculosis</name>
    <dbReference type="NCBI Taxonomy" id="1773"/>
    <lineage>
        <taxon>Bacteria</taxon>
        <taxon>Bacillati</taxon>
        <taxon>Actinomycetota</taxon>
        <taxon>Actinomycetes</taxon>
        <taxon>Mycobacteriales</taxon>
        <taxon>Mycobacteriaceae</taxon>
        <taxon>Mycobacterium</taxon>
        <taxon>Mycobacterium tuberculosis complex</taxon>
    </lineage>
</organism>
<dbReference type="EMBL" id="CSBK01000153">
    <property type="protein sequence ID" value="COX02295.1"/>
    <property type="molecule type" value="Genomic_DNA"/>
</dbReference>